<comment type="caution">
    <text evidence="1">The sequence shown here is derived from an EMBL/GenBank/DDBJ whole genome shotgun (WGS) entry which is preliminary data.</text>
</comment>
<accession>A0AAW7XC64</accession>
<evidence type="ECO:0000313" key="1">
    <source>
        <dbReference type="EMBL" id="MDO6425049.1"/>
    </source>
</evidence>
<proteinExistence type="predicted"/>
<name>A0AAW7XC64_9GAMM</name>
<protein>
    <submittedName>
        <fullName evidence="1">Uncharacterized protein</fullName>
    </submittedName>
</protein>
<organism evidence="1 2">
    <name type="scientific">Saccharophagus degradans</name>
    <dbReference type="NCBI Taxonomy" id="86304"/>
    <lineage>
        <taxon>Bacteria</taxon>
        <taxon>Pseudomonadati</taxon>
        <taxon>Pseudomonadota</taxon>
        <taxon>Gammaproteobacteria</taxon>
        <taxon>Cellvibrionales</taxon>
        <taxon>Cellvibrionaceae</taxon>
        <taxon>Saccharophagus</taxon>
    </lineage>
</organism>
<reference evidence="1" key="1">
    <citation type="submission" date="2023-07" db="EMBL/GenBank/DDBJ databases">
        <title>Genome content predicts the carbon catabolic preferences of heterotrophic bacteria.</title>
        <authorList>
            <person name="Gralka M."/>
        </authorList>
    </citation>
    <scope>NUCLEOTIDE SEQUENCE</scope>
    <source>
        <strain evidence="1">I3M17_2</strain>
    </source>
</reference>
<gene>
    <name evidence="1" type="ORF">Q4521_21390</name>
</gene>
<dbReference type="EMBL" id="JAUOPB010000189">
    <property type="protein sequence ID" value="MDO6425049.1"/>
    <property type="molecule type" value="Genomic_DNA"/>
</dbReference>
<feature type="non-terminal residue" evidence="1">
    <location>
        <position position="93"/>
    </location>
</feature>
<dbReference type="AlphaFoldDB" id="A0AAW7XC64"/>
<dbReference type="Proteomes" id="UP001169760">
    <property type="component" value="Unassembled WGS sequence"/>
</dbReference>
<sequence length="93" mass="10533">TLYYKPETSTDLKTAKVEVVRLKQLVDFQGSLKHPVTHITLQGFVVKHAARTFMETKEPMVRSDWTIFRGGAFMLTGTENVQILDCEFDQVGG</sequence>
<evidence type="ECO:0000313" key="2">
    <source>
        <dbReference type="Proteomes" id="UP001169760"/>
    </source>
</evidence>
<feature type="non-terminal residue" evidence="1">
    <location>
        <position position="1"/>
    </location>
</feature>